<reference evidence="2 4" key="2">
    <citation type="submission" date="2018-07" db="EMBL/GenBank/DDBJ databases">
        <title>The Genome Sequence of Enterococcus sp. DIV0659b.</title>
        <authorList>
            <consortium name="The Broad Institute Genomics Platform"/>
            <consortium name="The Broad Institute Genomic Center for Infectious Diseases"/>
            <person name="Earl A."/>
            <person name="Manson A."/>
            <person name="Schwartman J."/>
            <person name="Gilmore M."/>
            <person name="Abouelleil A."/>
            <person name="Cao P."/>
            <person name="Chapman S."/>
            <person name="Cusick C."/>
            <person name="Shea T."/>
            <person name="Young S."/>
            <person name="Neafsey D."/>
            <person name="Nusbaum C."/>
            <person name="Birren B."/>
        </authorList>
    </citation>
    <scope>NUCLEOTIDE SEQUENCE [LARGE SCALE GENOMIC DNA]</scope>
    <source>
        <strain evidence="2 4">4G2_DIV0659</strain>
    </source>
</reference>
<proteinExistence type="predicted"/>
<dbReference type="STRING" id="1834181.A5880_000683"/>
<dbReference type="PANTHER" id="PTHR33408:SF2">
    <property type="entry name" value="TRANSPOSASE DDE DOMAIN-CONTAINING PROTEIN"/>
    <property type="match status" value="1"/>
</dbReference>
<dbReference type="Pfam" id="PF05598">
    <property type="entry name" value="DUF772"/>
    <property type="match status" value="1"/>
</dbReference>
<gene>
    <name evidence="3" type="ORF">A5880_000683</name>
    <name evidence="2" type="ORF">A5880_002786</name>
</gene>
<evidence type="ECO:0000313" key="2">
    <source>
        <dbReference type="EMBL" id="MEI5995196.1"/>
    </source>
</evidence>
<reference evidence="3" key="1">
    <citation type="submission" date="2017-05" db="EMBL/GenBank/DDBJ databases">
        <title>The Genome Sequence of Enterococcus sp. 4G2_DIV0659.</title>
        <authorList>
            <consortium name="The Broad Institute Genomics Platform"/>
            <consortium name="The Broad Institute Genomic Center for Infectious Diseases"/>
            <person name="Earl A."/>
            <person name="Manson A."/>
            <person name="Schwartman J."/>
            <person name="Gilmore M."/>
            <person name="Abouelleil A."/>
            <person name="Cao P."/>
            <person name="Chapman S."/>
            <person name="Cusick C."/>
            <person name="Shea T."/>
            <person name="Young S."/>
            <person name="Neafsey D."/>
            <person name="Nusbaum C."/>
            <person name="Birren B."/>
        </authorList>
    </citation>
    <scope>NUCLEOTIDE SEQUENCE [LARGE SCALE GENOMIC DNA]</scope>
    <source>
        <strain evidence="3">4G2_DIV0659</strain>
    </source>
</reference>
<protein>
    <recommendedName>
        <fullName evidence="1">Transposase InsH N-terminal domain-containing protein</fullName>
    </recommendedName>
</protein>
<dbReference type="Proteomes" id="UP000195139">
    <property type="component" value="Unassembled WGS sequence"/>
</dbReference>
<organism evidence="3">
    <name type="scientific">Candidatus Enterococcus mansonii</name>
    <dbReference type="NCBI Taxonomy" id="1834181"/>
    <lineage>
        <taxon>Bacteria</taxon>
        <taxon>Bacillati</taxon>
        <taxon>Bacillota</taxon>
        <taxon>Bacilli</taxon>
        <taxon>Lactobacillales</taxon>
        <taxon>Enterococcaceae</taxon>
        <taxon>Enterococcus</taxon>
    </lineage>
</organism>
<dbReference type="EMBL" id="NGLE02000001">
    <property type="protein sequence ID" value="MEI5995196.1"/>
    <property type="molecule type" value="Genomic_DNA"/>
</dbReference>
<name>A0A242CJB8_9ENTE</name>
<evidence type="ECO:0000259" key="1">
    <source>
        <dbReference type="Pfam" id="PF05598"/>
    </source>
</evidence>
<dbReference type="AlphaFoldDB" id="A0A242CJB8"/>
<evidence type="ECO:0000313" key="4">
    <source>
        <dbReference type="Proteomes" id="UP000195139"/>
    </source>
</evidence>
<keyword evidence="4" id="KW-1185">Reference proteome</keyword>
<evidence type="ECO:0000313" key="3">
    <source>
        <dbReference type="EMBL" id="OTO10000.1"/>
    </source>
</evidence>
<dbReference type="EMBL" id="NGLE01000001">
    <property type="protein sequence ID" value="OTO10000.1"/>
    <property type="molecule type" value="Genomic_DNA"/>
</dbReference>
<dbReference type="InterPro" id="IPR008490">
    <property type="entry name" value="Transposase_InsH_N"/>
</dbReference>
<comment type="caution">
    <text evidence="3">The sequence shown here is derived from an EMBL/GenBank/DDBJ whole genome shotgun (WGS) entry which is preliminary data.</text>
</comment>
<sequence length="157" mass="18735">MFKNYTIPDITFVVNSLAEAIPQKLFNQLENQLGRPTYHPKIMLKIILYAYTQRVFSGRKIEFLLEDSYRMRWLANHEQLSYRTINRFRSSETTAQLLAEAFVLFRRQLITNQVIDNEAIFIDGTKIEADANKFSFVWRKVTTRYERSLDEKSETFY</sequence>
<feature type="domain" description="Transposase InsH N-terminal" evidence="1">
    <location>
        <begin position="17"/>
        <end position="90"/>
    </location>
</feature>
<accession>A0A242CJB8</accession>
<dbReference type="PANTHER" id="PTHR33408">
    <property type="entry name" value="TRANSPOSASE"/>
    <property type="match status" value="1"/>
</dbReference>